<dbReference type="InterPro" id="IPR014438">
    <property type="entry name" value="Glucan_biosyn_MdoG/MdoD"/>
</dbReference>
<sequence length="569" mass="63813">MHQEFKQDRFDGVTSVSKDTKRGPMSLFSRVAVVIASVLSLLVAPVINAEGVSDSNEPHDASPILQSVINAAKASAGQGYEQNDHGLDDGLKSIDYQTYRAIRFNPDKSLWNGENDYEVQFFHPGFLYELPVTVHTIDESNSAQRIPFTSDMFRYDDKAASLAGLTNDKTGFAGFRVHYPLKNETYKDEFAVFLGASYFRLVGKNQVYGISARGLAIDTALTKGEEFPHFTEFWLIEPKEGQPITIYARLESPSVAGAYKFVIEPGIDTEVDVQSWLFAREDVEKLGVAPFTSMFLYGENSEKRPDDYRPEVHDSDGVLMVTHADEEIWRPLTNPARLQITSLSDSAPKGFGMLQRDGEWGNYLDAEANYHIRPGLWVTPTEGFEKGRLEVVEIPTNSETHDNIVAYWVPEAPLLSGESRYFAYTLKTVERNAFVSELATVVRTRQGQPSLPGEKVKDEAKQTQRRFIVDFSSPDFSSPELAAPELAAPDTSANENTVTSFDPDTTKLIVQGSNGAISQQRLYPVNEGKEWRATFLLKPKDKSTVDMRAYIELDGKRISEVWNYVYQPK</sequence>
<evidence type="ECO:0000256" key="2">
    <source>
        <dbReference type="ARBA" id="ARBA00005001"/>
    </source>
</evidence>
<comment type="subcellular location">
    <subcellularLocation>
        <location evidence="1">Periplasm</location>
    </subcellularLocation>
</comment>
<proteinExistence type="inferred from homology"/>
<dbReference type="EMBL" id="JAUOQI010000003">
    <property type="protein sequence ID" value="MDO6576770.1"/>
    <property type="molecule type" value="Genomic_DNA"/>
</dbReference>
<reference evidence="9" key="1">
    <citation type="submission" date="2023-07" db="EMBL/GenBank/DDBJ databases">
        <title>Genome content predicts the carbon catabolic preferences of heterotrophic bacteria.</title>
        <authorList>
            <person name="Gralka M."/>
        </authorList>
    </citation>
    <scope>NUCLEOTIDE SEQUENCE</scope>
    <source>
        <strain evidence="9">F2M12</strain>
    </source>
</reference>
<comment type="pathway">
    <text evidence="2">Glycan metabolism; osmoregulated periplasmic glucan (OPG) biosynthesis.</text>
</comment>
<gene>
    <name evidence="9" type="ORF">Q4527_05170</name>
</gene>
<evidence type="ECO:0000256" key="7">
    <source>
        <dbReference type="SAM" id="Phobius"/>
    </source>
</evidence>
<keyword evidence="7" id="KW-0472">Membrane</keyword>
<keyword evidence="5" id="KW-0574">Periplasm</keyword>
<protein>
    <recommendedName>
        <fullName evidence="4">Glucans biosynthesis protein G</fullName>
    </recommendedName>
</protein>
<organism evidence="9 10">
    <name type="scientific">Alteromonas stellipolaris</name>
    <dbReference type="NCBI Taxonomy" id="233316"/>
    <lineage>
        <taxon>Bacteria</taxon>
        <taxon>Pseudomonadati</taxon>
        <taxon>Pseudomonadota</taxon>
        <taxon>Gammaproteobacteria</taxon>
        <taxon>Alteromonadales</taxon>
        <taxon>Alteromonadaceae</taxon>
        <taxon>Alteromonas/Salinimonas group</taxon>
        <taxon>Alteromonas</taxon>
    </lineage>
</organism>
<feature type="region of interest" description="Disordered" evidence="6">
    <location>
        <begin position="1"/>
        <end position="21"/>
    </location>
</feature>
<dbReference type="GO" id="GO:0051274">
    <property type="term" value="P:beta-glucan biosynthetic process"/>
    <property type="evidence" value="ECO:0007669"/>
    <property type="project" value="TreeGrafter"/>
</dbReference>
<dbReference type="SUPFAM" id="SSF81296">
    <property type="entry name" value="E set domains"/>
    <property type="match status" value="1"/>
</dbReference>
<dbReference type="GO" id="GO:0003824">
    <property type="term" value="F:catalytic activity"/>
    <property type="evidence" value="ECO:0007669"/>
    <property type="project" value="InterPro"/>
</dbReference>
<evidence type="ECO:0000256" key="6">
    <source>
        <dbReference type="SAM" id="MobiDB-lite"/>
    </source>
</evidence>
<dbReference type="InterPro" id="IPR013783">
    <property type="entry name" value="Ig-like_fold"/>
</dbReference>
<feature type="compositionally biased region" description="Basic and acidic residues" evidence="6">
    <location>
        <begin position="1"/>
        <end position="11"/>
    </location>
</feature>
<feature type="domain" description="Glucan biosynthesis periplasmic MdoG C-terminal" evidence="8">
    <location>
        <begin position="66"/>
        <end position="565"/>
    </location>
</feature>
<evidence type="ECO:0000256" key="4">
    <source>
        <dbReference type="ARBA" id="ARBA00015376"/>
    </source>
</evidence>
<evidence type="ECO:0000256" key="1">
    <source>
        <dbReference type="ARBA" id="ARBA00004418"/>
    </source>
</evidence>
<evidence type="ECO:0000313" key="9">
    <source>
        <dbReference type="EMBL" id="MDO6576770.1"/>
    </source>
</evidence>
<accession>A0AAW7YZ71</accession>
<dbReference type="RefSeq" id="WP_303538147.1">
    <property type="nucleotide sequence ID" value="NZ_JAUOQI010000003.1"/>
</dbReference>
<dbReference type="InterPro" id="IPR014756">
    <property type="entry name" value="Ig_E-set"/>
</dbReference>
<dbReference type="Gene3D" id="2.60.40.10">
    <property type="entry name" value="Immunoglobulins"/>
    <property type="match status" value="1"/>
</dbReference>
<dbReference type="InterPro" id="IPR007444">
    <property type="entry name" value="Glucan_biosyn_MdoG_C"/>
</dbReference>
<dbReference type="GO" id="GO:0030246">
    <property type="term" value="F:carbohydrate binding"/>
    <property type="evidence" value="ECO:0007669"/>
    <property type="project" value="InterPro"/>
</dbReference>
<evidence type="ECO:0000256" key="5">
    <source>
        <dbReference type="ARBA" id="ARBA00022764"/>
    </source>
</evidence>
<evidence type="ECO:0000313" key="10">
    <source>
        <dbReference type="Proteomes" id="UP001170717"/>
    </source>
</evidence>
<dbReference type="InterPro" id="IPR011013">
    <property type="entry name" value="Gal_mutarotase_sf_dom"/>
</dbReference>
<comment type="similarity">
    <text evidence="3">Belongs to the OpgD/OpgG family.</text>
</comment>
<dbReference type="PIRSF" id="PIRSF006281">
    <property type="entry name" value="MdoG"/>
    <property type="match status" value="1"/>
</dbReference>
<name>A0AAW7YZ71_9ALTE</name>
<keyword evidence="7" id="KW-0812">Transmembrane</keyword>
<dbReference type="PANTHER" id="PTHR30504">
    <property type="entry name" value="GLUCANS BIOSYNTHESIS PROTEIN"/>
    <property type="match status" value="1"/>
</dbReference>
<dbReference type="Proteomes" id="UP001170717">
    <property type="component" value="Unassembled WGS sequence"/>
</dbReference>
<evidence type="ECO:0000256" key="3">
    <source>
        <dbReference type="ARBA" id="ARBA00009284"/>
    </source>
</evidence>
<dbReference type="GO" id="GO:0030288">
    <property type="term" value="C:outer membrane-bounded periplasmic space"/>
    <property type="evidence" value="ECO:0007669"/>
    <property type="project" value="TreeGrafter"/>
</dbReference>
<dbReference type="SUPFAM" id="SSF74650">
    <property type="entry name" value="Galactose mutarotase-like"/>
    <property type="match status" value="1"/>
</dbReference>
<dbReference type="AlphaFoldDB" id="A0AAW7YZ71"/>
<dbReference type="Pfam" id="PF04349">
    <property type="entry name" value="MdoG"/>
    <property type="match status" value="1"/>
</dbReference>
<dbReference type="PANTHER" id="PTHR30504:SF4">
    <property type="entry name" value="GLUCANS BIOSYNTHESIS PROTEIN G"/>
    <property type="match status" value="1"/>
</dbReference>
<dbReference type="Gene3D" id="2.70.98.10">
    <property type="match status" value="1"/>
</dbReference>
<evidence type="ECO:0000259" key="8">
    <source>
        <dbReference type="Pfam" id="PF04349"/>
    </source>
</evidence>
<comment type="caution">
    <text evidence="9">The sequence shown here is derived from an EMBL/GenBank/DDBJ whole genome shotgun (WGS) entry which is preliminary data.</text>
</comment>
<keyword evidence="7" id="KW-1133">Transmembrane helix</keyword>
<feature type="transmembrane region" description="Helical" evidence="7">
    <location>
        <begin position="27"/>
        <end position="47"/>
    </location>
</feature>
<dbReference type="InterPro" id="IPR014718">
    <property type="entry name" value="GH-type_carb-bd"/>
</dbReference>